<evidence type="ECO:0000256" key="2">
    <source>
        <dbReference type="ARBA" id="ARBA00005676"/>
    </source>
</evidence>
<evidence type="ECO:0000256" key="12">
    <source>
        <dbReference type="RuleBase" id="RU367080"/>
    </source>
</evidence>
<evidence type="ECO:0000313" key="16">
    <source>
        <dbReference type="Proteomes" id="UP001149165"/>
    </source>
</evidence>
<evidence type="ECO:0000259" key="14">
    <source>
        <dbReference type="PROSITE" id="PS51479"/>
    </source>
</evidence>
<dbReference type="GO" id="GO:0005634">
    <property type="term" value="C:nucleus"/>
    <property type="evidence" value="ECO:0007669"/>
    <property type="project" value="UniProtKB-SubCell"/>
</dbReference>
<reference evidence="15" key="1">
    <citation type="submission" date="2022-11" db="EMBL/GenBank/DDBJ databases">
        <authorList>
            <person name="Petersen C."/>
        </authorList>
    </citation>
    <scope>NUCLEOTIDE SEQUENCE</scope>
    <source>
        <strain evidence="15">IBT 30069</strain>
    </source>
</reference>
<dbReference type="Pfam" id="PF04181">
    <property type="entry name" value="RPAP2_Rtr1"/>
    <property type="match status" value="1"/>
</dbReference>
<reference evidence="15" key="2">
    <citation type="journal article" date="2023" name="IMA Fungus">
        <title>Comparative genomic study of the Penicillium genus elucidates a diverse pangenome and 15 lateral gene transfer events.</title>
        <authorList>
            <person name="Petersen C."/>
            <person name="Sorensen T."/>
            <person name="Nielsen M.R."/>
            <person name="Sondergaard T.E."/>
            <person name="Sorensen J.L."/>
            <person name="Fitzpatrick D.A."/>
            <person name="Frisvad J.C."/>
            <person name="Nielsen K.L."/>
        </authorList>
    </citation>
    <scope>NUCLEOTIDE SEQUENCE</scope>
    <source>
        <strain evidence="15">IBT 30069</strain>
    </source>
</reference>
<evidence type="ECO:0000256" key="5">
    <source>
        <dbReference type="ARBA" id="ARBA00022801"/>
    </source>
</evidence>
<name>A0A9W9ET70_9EURO</name>
<dbReference type="EC" id="3.1.3.16" evidence="12"/>
<keyword evidence="4 12" id="KW-0863">Zinc-finger</keyword>
<comment type="catalytic activity">
    <reaction evidence="10 12">
        <text>O-phospho-L-threonyl-[protein] + H2O = L-threonyl-[protein] + phosphate</text>
        <dbReference type="Rhea" id="RHEA:47004"/>
        <dbReference type="Rhea" id="RHEA-COMP:11060"/>
        <dbReference type="Rhea" id="RHEA-COMP:11605"/>
        <dbReference type="ChEBI" id="CHEBI:15377"/>
        <dbReference type="ChEBI" id="CHEBI:30013"/>
        <dbReference type="ChEBI" id="CHEBI:43474"/>
        <dbReference type="ChEBI" id="CHEBI:61977"/>
        <dbReference type="EC" id="3.1.3.16"/>
    </reaction>
</comment>
<evidence type="ECO:0000256" key="13">
    <source>
        <dbReference type="SAM" id="MobiDB-lite"/>
    </source>
</evidence>
<sequence>MAPSQGPSKSALKTSLPSAYAAVNAEQPQPDLNTYLSPSQEEQEKYLQGRPKATPHHLGIALQHAHQIQAQKDAEEMILDRTVELLAIPADSSADPAAPSTEDIQAFKSALVPFRPTDYDNYITERNYEDLCGYGLCPRENRKAVANAKGGQGQGQTFHFKYGAKGSGPGGRGRSMDIVSREKLEKWCSDECAERALFIRVQLAEEPVWERRADDMSVLNILLLEEARARREKQPQPQPQSQGESSSSAAVVAGMKDLKIQDPQRSRELAMERGDNAPATRDGRVDVTIKEKEHGPESSAAAPRMRPEDAMGGSIEGYVPQEQRDKRSSEQHPEDEGDLLDQI</sequence>
<dbReference type="GO" id="GO:0008270">
    <property type="term" value="F:zinc ion binding"/>
    <property type="evidence" value="ECO:0007669"/>
    <property type="project" value="UniProtKB-KW"/>
</dbReference>
<feature type="compositionally biased region" description="Low complexity" evidence="13">
    <location>
        <begin position="239"/>
        <end position="254"/>
    </location>
</feature>
<dbReference type="Proteomes" id="UP001149165">
    <property type="component" value="Unassembled WGS sequence"/>
</dbReference>
<dbReference type="PROSITE" id="PS51479">
    <property type="entry name" value="ZF_RTR1"/>
    <property type="match status" value="1"/>
</dbReference>
<dbReference type="Gene3D" id="1.25.40.820">
    <property type="match status" value="1"/>
</dbReference>
<dbReference type="AlphaFoldDB" id="A0A9W9ET70"/>
<dbReference type="GO" id="GO:0043175">
    <property type="term" value="F:RNA polymerase core enzyme binding"/>
    <property type="evidence" value="ECO:0007669"/>
    <property type="project" value="UniProtKB-UniRule"/>
</dbReference>
<dbReference type="InterPro" id="IPR007308">
    <property type="entry name" value="Rtr1/RPAP2_dom"/>
</dbReference>
<evidence type="ECO:0000256" key="9">
    <source>
        <dbReference type="ARBA" id="ARBA00047761"/>
    </source>
</evidence>
<evidence type="ECO:0000256" key="4">
    <source>
        <dbReference type="ARBA" id="ARBA00022771"/>
    </source>
</evidence>
<comment type="function">
    <text evidence="12">Putative RNA polymerase II subunit B1 C-terminal domain (CTD) phosphatase involved in RNA polymerase II transcription regulation.</text>
</comment>
<keyword evidence="16" id="KW-1185">Reference proteome</keyword>
<comment type="catalytic activity">
    <reaction evidence="9 12">
        <text>O-phospho-L-seryl-[protein] + H2O = L-seryl-[protein] + phosphate</text>
        <dbReference type="Rhea" id="RHEA:20629"/>
        <dbReference type="Rhea" id="RHEA-COMP:9863"/>
        <dbReference type="Rhea" id="RHEA-COMP:11604"/>
        <dbReference type="ChEBI" id="CHEBI:15377"/>
        <dbReference type="ChEBI" id="CHEBI:29999"/>
        <dbReference type="ChEBI" id="CHEBI:43474"/>
        <dbReference type="ChEBI" id="CHEBI:83421"/>
        <dbReference type="EC" id="3.1.3.16"/>
    </reaction>
</comment>
<evidence type="ECO:0000256" key="1">
    <source>
        <dbReference type="ARBA" id="ARBA00004123"/>
    </source>
</evidence>
<feature type="compositionally biased region" description="Basic and acidic residues" evidence="13">
    <location>
        <begin position="322"/>
        <end position="334"/>
    </location>
</feature>
<evidence type="ECO:0000313" key="15">
    <source>
        <dbReference type="EMBL" id="KAJ5087416.1"/>
    </source>
</evidence>
<evidence type="ECO:0000256" key="6">
    <source>
        <dbReference type="ARBA" id="ARBA00022833"/>
    </source>
</evidence>
<comment type="caution">
    <text evidence="15">The sequence shown here is derived from an EMBL/GenBank/DDBJ whole genome shotgun (WGS) entry which is preliminary data.</text>
</comment>
<accession>A0A9W9ET70</accession>
<feature type="region of interest" description="Disordered" evidence="13">
    <location>
        <begin position="230"/>
        <end position="343"/>
    </location>
</feature>
<dbReference type="InterPro" id="IPR039693">
    <property type="entry name" value="Rtr1/RPAP2"/>
</dbReference>
<dbReference type="PANTHER" id="PTHR14732">
    <property type="entry name" value="RNA POLYMERASE II SUBUNIT B1 CTD PHOSPHATASE RPAP2-RELATED"/>
    <property type="match status" value="1"/>
</dbReference>
<evidence type="ECO:0000256" key="7">
    <source>
        <dbReference type="ARBA" id="ARBA00022912"/>
    </source>
</evidence>
<evidence type="ECO:0000256" key="8">
    <source>
        <dbReference type="ARBA" id="ARBA00023242"/>
    </source>
</evidence>
<dbReference type="GO" id="GO:0005737">
    <property type="term" value="C:cytoplasm"/>
    <property type="evidence" value="ECO:0007669"/>
    <property type="project" value="TreeGrafter"/>
</dbReference>
<dbReference type="PANTHER" id="PTHR14732:SF0">
    <property type="entry name" value="RNA POLYMERASE II SUBUNIT B1 CTD PHOSPHATASE RPAP2-RELATED"/>
    <property type="match status" value="1"/>
</dbReference>
<keyword evidence="7 12" id="KW-0904">Protein phosphatase</keyword>
<comment type="subcellular location">
    <subcellularLocation>
        <location evidence="1 12">Nucleus</location>
    </subcellularLocation>
</comment>
<comment type="similarity">
    <text evidence="2 11 12">Belongs to the RPAP2 family.</text>
</comment>
<dbReference type="GO" id="GO:0008420">
    <property type="term" value="F:RNA polymerase II CTD heptapeptide repeat phosphatase activity"/>
    <property type="evidence" value="ECO:0007669"/>
    <property type="project" value="UniProtKB-UniRule"/>
</dbReference>
<gene>
    <name evidence="15" type="ORF">N7456_011032</name>
</gene>
<feature type="compositionally biased region" description="Polar residues" evidence="13">
    <location>
        <begin position="26"/>
        <end position="40"/>
    </location>
</feature>
<protein>
    <recommendedName>
        <fullName evidence="12">RNA polymerase II subunit B1 CTD phosphatase RPAP2 homolog</fullName>
        <ecNumber evidence="12">3.1.3.16</ecNumber>
    </recommendedName>
</protein>
<organism evidence="15 16">
    <name type="scientific">Penicillium angulare</name>
    <dbReference type="NCBI Taxonomy" id="116970"/>
    <lineage>
        <taxon>Eukaryota</taxon>
        <taxon>Fungi</taxon>
        <taxon>Dikarya</taxon>
        <taxon>Ascomycota</taxon>
        <taxon>Pezizomycotina</taxon>
        <taxon>Eurotiomycetes</taxon>
        <taxon>Eurotiomycetidae</taxon>
        <taxon>Eurotiales</taxon>
        <taxon>Aspergillaceae</taxon>
        <taxon>Penicillium</taxon>
    </lineage>
</organism>
<keyword evidence="5 12" id="KW-0378">Hydrolase</keyword>
<feature type="compositionally biased region" description="Basic and acidic residues" evidence="13">
    <location>
        <begin position="256"/>
        <end position="296"/>
    </location>
</feature>
<proteinExistence type="inferred from homology"/>
<dbReference type="InterPro" id="IPR038534">
    <property type="entry name" value="Rtr1/RPAP2_sf"/>
</dbReference>
<keyword evidence="6 12" id="KW-0862">Zinc</keyword>
<feature type="region of interest" description="Disordered" evidence="13">
    <location>
        <begin position="24"/>
        <end position="50"/>
    </location>
</feature>
<evidence type="ECO:0000256" key="3">
    <source>
        <dbReference type="ARBA" id="ARBA00022723"/>
    </source>
</evidence>
<dbReference type="OrthoDB" id="2590500at2759"/>
<feature type="domain" description="RTR1-type" evidence="14">
    <location>
        <begin position="109"/>
        <end position="212"/>
    </location>
</feature>
<dbReference type="EMBL" id="JAPQKH010000007">
    <property type="protein sequence ID" value="KAJ5087416.1"/>
    <property type="molecule type" value="Genomic_DNA"/>
</dbReference>
<keyword evidence="8 12" id="KW-0539">Nucleus</keyword>
<evidence type="ECO:0000256" key="10">
    <source>
        <dbReference type="ARBA" id="ARBA00048336"/>
    </source>
</evidence>
<evidence type="ECO:0000256" key="11">
    <source>
        <dbReference type="PROSITE-ProRule" id="PRU00812"/>
    </source>
</evidence>
<keyword evidence="3 12" id="KW-0479">Metal-binding</keyword>